<organism evidence="1 2">
    <name type="scientific">Escherichia phage RB69</name>
    <name type="common">Bacteriophage RB69</name>
    <dbReference type="NCBI Taxonomy" id="12353"/>
    <lineage>
        <taxon>Viruses</taxon>
        <taxon>Duplodnaviria</taxon>
        <taxon>Heunggongvirae</taxon>
        <taxon>Uroviricota</taxon>
        <taxon>Caudoviricetes</taxon>
        <taxon>Pantevenvirales</taxon>
        <taxon>Straboviridae</taxon>
        <taxon>Tevenvirinae</taxon>
        <taxon>Mosigvirus</taxon>
        <taxon>Mosigvirus RB69</taxon>
    </lineage>
</organism>
<reference evidence="1 2" key="2">
    <citation type="submission" date="2003-05" db="EMBL/GenBank/DDBJ databases">
        <title>Enterobacteria phage RB69 complete genome.</title>
        <authorList>
            <person name="Petrov V."/>
            <person name="Nolan J."/>
            <person name="Chin D."/>
            <person name="Letarov A."/>
            <person name="Krisch H.M."/>
            <person name="Karam J.D."/>
        </authorList>
    </citation>
    <scope>NUCLEOTIDE SEQUENCE [LARGE SCALE GENOMIC DNA]</scope>
</reference>
<dbReference type="Proteomes" id="UP000000876">
    <property type="component" value="Segment"/>
</dbReference>
<dbReference type="RefSeq" id="NP_861766.1">
    <property type="nucleotide sequence ID" value="NC_004928.1"/>
</dbReference>
<name>Q7Y567_BPR69</name>
<reference evidence="1 2" key="1">
    <citation type="journal article" date="2001" name="J. Bacteriol.">
        <title>Phylogeny of the major head and tail genes of the wide-ranging T4-type bacteriophages.</title>
        <authorList>
            <person name="Tetart F."/>
            <person name="Desplats C."/>
            <person name="Kutateladze M."/>
            <person name="Monod C."/>
            <person name="Ackermann H.W."/>
            <person name="Krisch H.M."/>
        </authorList>
    </citation>
    <scope>NUCLEOTIDE SEQUENCE [LARGE SCALE GENOMIC DNA]</scope>
</reference>
<dbReference type="KEGG" id="vg:1494192"/>
<evidence type="ECO:0000313" key="2">
    <source>
        <dbReference type="Proteomes" id="UP000000876"/>
    </source>
</evidence>
<dbReference type="GeneID" id="1494192"/>
<protein>
    <submittedName>
        <fullName evidence="1">Uncharacterized protein 55.3</fullName>
    </submittedName>
</protein>
<organismHost>
    <name type="scientific">Escherichia coli</name>
    <dbReference type="NCBI Taxonomy" id="562"/>
</organismHost>
<dbReference type="Pfam" id="PF17593">
    <property type="entry name" value="DUF5490"/>
    <property type="match status" value="1"/>
</dbReference>
<dbReference type="InterPro" id="IPR020156">
    <property type="entry name" value="DUF5490"/>
</dbReference>
<dbReference type="EMBL" id="AY303349">
    <property type="protein sequence ID" value="AAP75978.1"/>
    <property type="molecule type" value="Genomic_DNA"/>
</dbReference>
<keyword evidence="2" id="KW-1185">Reference proteome</keyword>
<sequence>MNPESMLSQKLREERAEFFANMKSTGVEDEDFLRWFWIYKYKECQHAVLLTCAVMYEGWKGAKKVRLIMYNDREDMLLSSYRLKMRKISWPKN</sequence>
<accession>Q7Y567</accession>
<evidence type="ECO:0000313" key="1">
    <source>
        <dbReference type="EMBL" id="AAP75978.1"/>
    </source>
</evidence>
<gene>
    <name evidence="1" type="primary">55.3</name>
</gene>
<dbReference type="OrthoDB" id="22011at10239"/>
<proteinExistence type="predicted"/>